<organism evidence="3 4">
    <name type="scientific">Sphagnurus paluster</name>
    <dbReference type="NCBI Taxonomy" id="117069"/>
    <lineage>
        <taxon>Eukaryota</taxon>
        <taxon>Fungi</taxon>
        <taxon>Dikarya</taxon>
        <taxon>Basidiomycota</taxon>
        <taxon>Agaricomycotina</taxon>
        <taxon>Agaricomycetes</taxon>
        <taxon>Agaricomycetidae</taxon>
        <taxon>Agaricales</taxon>
        <taxon>Tricholomatineae</taxon>
        <taxon>Lyophyllaceae</taxon>
        <taxon>Sphagnurus</taxon>
    </lineage>
</organism>
<dbReference type="EMBL" id="JABCKI010000121">
    <property type="protein sequence ID" value="KAG5652511.1"/>
    <property type="molecule type" value="Genomic_DNA"/>
</dbReference>
<sequence>MFFLYNLLSPFPAIRKLNAAILGSPDPAENREQESSTKPPGAGGSKRNMSVRERRNSDGSRVLPREISKALSSGSAPMSFTADYGQQQNLVIEEGERSHHSSRASNRSIAPSVKSSFATANIQGHSTPPGQSIAELQSAIKILSQDLDRNKRKLEETQEDIKDTMREILAAQAAQQKIMAEIKEGMAARNFKPRQNQDSGEMKERLEQMSSDLDNFWRLMEMVESQKKRVMK</sequence>
<evidence type="ECO:0000256" key="2">
    <source>
        <dbReference type="SAM" id="MobiDB-lite"/>
    </source>
</evidence>
<feature type="compositionally biased region" description="Basic and acidic residues" evidence="2">
    <location>
        <begin position="50"/>
        <end position="65"/>
    </location>
</feature>
<dbReference type="AlphaFoldDB" id="A0A9P7KHD1"/>
<gene>
    <name evidence="3" type="ORF">H0H81_004783</name>
</gene>
<evidence type="ECO:0000313" key="3">
    <source>
        <dbReference type="EMBL" id="KAG5652511.1"/>
    </source>
</evidence>
<reference evidence="3" key="2">
    <citation type="submission" date="2021-10" db="EMBL/GenBank/DDBJ databases">
        <title>Phylogenomics reveals ancestral predisposition of the termite-cultivated fungus Termitomyces towards a domesticated lifestyle.</title>
        <authorList>
            <person name="Auxier B."/>
            <person name="Grum-Grzhimaylo A."/>
            <person name="Cardenas M.E."/>
            <person name="Lodge J.D."/>
            <person name="Laessoe T."/>
            <person name="Pedersen O."/>
            <person name="Smith M.E."/>
            <person name="Kuyper T.W."/>
            <person name="Franco-Molano E.A."/>
            <person name="Baroni T.J."/>
            <person name="Aanen D.K."/>
        </authorList>
    </citation>
    <scope>NUCLEOTIDE SEQUENCE</scope>
    <source>
        <strain evidence="3">D49</strain>
    </source>
</reference>
<evidence type="ECO:0000256" key="1">
    <source>
        <dbReference type="SAM" id="Coils"/>
    </source>
</evidence>
<feature type="coiled-coil region" evidence="1">
    <location>
        <begin position="133"/>
        <end position="174"/>
    </location>
</feature>
<keyword evidence="4" id="KW-1185">Reference proteome</keyword>
<keyword evidence="1" id="KW-0175">Coiled coil</keyword>
<evidence type="ECO:0000313" key="4">
    <source>
        <dbReference type="Proteomes" id="UP000717328"/>
    </source>
</evidence>
<proteinExistence type="predicted"/>
<protein>
    <submittedName>
        <fullName evidence="3">Uncharacterized protein</fullName>
    </submittedName>
</protein>
<dbReference type="Proteomes" id="UP000717328">
    <property type="component" value="Unassembled WGS sequence"/>
</dbReference>
<accession>A0A9P7KHD1</accession>
<comment type="caution">
    <text evidence="3">The sequence shown here is derived from an EMBL/GenBank/DDBJ whole genome shotgun (WGS) entry which is preliminary data.</text>
</comment>
<name>A0A9P7KHD1_9AGAR</name>
<reference evidence="3" key="1">
    <citation type="submission" date="2021-02" db="EMBL/GenBank/DDBJ databases">
        <authorList>
            <person name="Nieuwenhuis M."/>
            <person name="Van De Peppel L.J.J."/>
        </authorList>
    </citation>
    <scope>NUCLEOTIDE SEQUENCE</scope>
    <source>
        <strain evidence="3">D49</strain>
    </source>
</reference>
<feature type="region of interest" description="Disordered" evidence="2">
    <location>
        <begin position="25"/>
        <end position="65"/>
    </location>
</feature>